<dbReference type="SUPFAM" id="SSF51905">
    <property type="entry name" value="FAD/NAD(P)-binding domain"/>
    <property type="match status" value="2"/>
</dbReference>
<keyword evidence="6" id="KW-1185">Reference proteome</keyword>
<accession>A0A369JWW0</accession>
<dbReference type="AlphaFoldDB" id="A0A369JWW0"/>
<keyword evidence="1" id="KW-0285">Flavoprotein</keyword>
<evidence type="ECO:0000259" key="4">
    <source>
        <dbReference type="Pfam" id="PF07992"/>
    </source>
</evidence>
<organism evidence="5 6">
    <name type="scientific">Hypsizygus marmoreus</name>
    <name type="common">White beech mushroom</name>
    <name type="synonym">Agaricus marmoreus</name>
    <dbReference type="NCBI Taxonomy" id="39966"/>
    <lineage>
        <taxon>Eukaryota</taxon>
        <taxon>Fungi</taxon>
        <taxon>Dikarya</taxon>
        <taxon>Basidiomycota</taxon>
        <taxon>Agaricomycotina</taxon>
        <taxon>Agaricomycetes</taxon>
        <taxon>Agaricomycetidae</taxon>
        <taxon>Agaricales</taxon>
        <taxon>Tricholomatineae</taxon>
        <taxon>Lyophyllaceae</taxon>
        <taxon>Hypsizygus</taxon>
    </lineage>
</organism>
<evidence type="ECO:0000256" key="3">
    <source>
        <dbReference type="ARBA" id="ARBA00023002"/>
    </source>
</evidence>
<sequence>MATAATQAGAIAVIGAGPAGLITAHVLLRDGFDVQVLTRDTSPGGAWARGRVYPGLKLNNVHGEYRFSALPMPLPAHAAETGGRLSGDDMCKYMETFAETYLHGRIRYGTEVLSVRRSPRAGTWLVTVQSVGGDGGREVLEFARVVVCTGGTSQPNIPTSLSPKTAEGAGFRGLVLHSSQFSSRLDDILQTTKSPSSASDGDSIVIVGGGKSAQDIAAYLTNAGRKVTVVFETTDTVIAVPRPMPDFLRKSRLLGLLSPHIELQTRMERFFHMTWLGSKIVHFIWNKTSSDSLDLCKIPIDSPLRRAPLLFWGTHSSDEGIYSPNGFYGLVHAGQIALVAPVRAQGFGGDGRSLVLSDGKSIAADVVILATGYRSSWDGILDEETRNDLGIGLSLPDVNGDSAWENYTSLANPPSLSGEDANSEDRWSTSFYRGVVPAKNIERRDFAINGAAFAAGFAYTTEVSAHWISSYFLNDEMRLPASAEDAIACVARESAWVRKRHPGMMQWTNPSLCSSVSYFNWPQFVDELLEDMGVPTRRSGGNWLTWPFKVIDLKEIVNLGEERRLRRIGATS</sequence>
<dbReference type="GO" id="GO:0004497">
    <property type="term" value="F:monooxygenase activity"/>
    <property type="evidence" value="ECO:0007669"/>
    <property type="project" value="UniProtKB-KW"/>
</dbReference>
<dbReference type="InterPro" id="IPR050346">
    <property type="entry name" value="FMO-like"/>
</dbReference>
<dbReference type="STRING" id="39966.A0A369JWW0"/>
<evidence type="ECO:0000313" key="5">
    <source>
        <dbReference type="EMBL" id="RDB24143.1"/>
    </source>
</evidence>
<keyword evidence="5" id="KW-0503">Monooxygenase</keyword>
<dbReference type="InParanoid" id="A0A369JWW0"/>
<dbReference type="Proteomes" id="UP000076154">
    <property type="component" value="Unassembled WGS sequence"/>
</dbReference>
<dbReference type="Pfam" id="PF07992">
    <property type="entry name" value="Pyr_redox_2"/>
    <property type="match status" value="1"/>
</dbReference>
<comment type="caution">
    <text evidence="5">The sequence shown here is derived from an EMBL/GenBank/DDBJ whole genome shotgun (WGS) entry which is preliminary data.</text>
</comment>
<evidence type="ECO:0000256" key="2">
    <source>
        <dbReference type="ARBA" id="ARBA00022827"/>
    </source>
</evidence>
<dbReference type="PANTHER" id="PTHR23023">
    <property type="entry name" value="DIMETHYLANILINE MONOOXYGENASE"/>
    <property type="match status" value="1"/>
</dbReference>
<name>A0A369JWW0_HYPMA</name>
<keyword evidence="3" id="KW-0560">Oxidoreductase</keyword>
<dbReference type="OrthoDB" id="2915840at2759"/>
<reference evidence="5" key="1">
    <citation type="submission" date="2018-04" db="EMBL/GenBank/DDBJ databases">
        <title>Whole genome sequencing of Hypsizygus marmoreus.</title>
        <authorList>
            <person name="Choi I.-G."/>
            <person name="Min B."/>
            <person name="Kim J.-G."/>
            <person name="Kim S."/>
            <person name="Oh Y.-L."/>
            <person name="Kong W.-S."/>
            <person name="Park H."/>
            <person name="Jeong J."/>
            <person name="Song E.-S."/>
        </authorList>
    </citation>
    <scope>NUCLEOTIDE SEQUENCE [LARGE SCALE GENOMIC DNA]</scope>
    <source>
        <strain evidence="5">51987-8</strain>
    </source>
</reference>
<dbReference type="PRINTS" id="PR00411">
    <property type="entry name" value="PNDRDTASEI"/>
</dbReference>
<feature type="domain" description="FAD/NAD(P)-binding" evidence="4">
    <location>
        <begin position="11"/>
        <end position="245"/>
    </location>
</feature>
<evidence type="ECO:0000313" key="6">
    <source>
        <dbReference type="Proteomes" id="UP000076154"/>
    </source>
</evidence>
<keyword evidence="2" id="KW-0274">FAD</keyword>
<gene>
    <name evidence="5" type="primary">FMO2</name>
    <name evidence="5" type="ORF">Hypma_008677</name>
</gene>
<dbReference type="InterPro" id="IPR023753">
    <property type="entry name" value="FAD/NAD-binding_dom"/>
</dbReference>
<evidence type="ECO:0000256" key="1">
    <source>
        <dbReference type="ARBA" id="ARBA00022630"/>
    </source>
</evidence>
<dbReference type="EMBL" id="LUEZ02000045">
    <property type="protein sequence ID" value="RDB24143.1"/>
    <property type="molecule type" value="Genomic_DNA"/>
</dbReference>
<dbReference type="InterPro" id="IPR036188">
    <property type="entry name" value="FAD/NAD-bd_sf"/>
</dbReference>
<protein>
    <submittedName>
        <fullName evidence="5">Dimethylaniline monooxygenase [N-oxide-forming] 2</fullName>
    </submittedName>
</protein>
<dbReference type="Gene3D" id="3.50.50.60">
    <property type="entry name" value="FAD/NAD(P)-binding domain"/>
    <property type="match status" value="2"/>
</dbReference>
<proteinExistence type="predicted"/>
<dbReference type="PRINTS" id="PR00368">
    <property type="entry name" value="FADPNR"/>
</dbReference>